<sequence length="250" mass="27981">MALPILAYNEDSMPQSTQANRFLAARQHDLALEVANRGKLAIESYWAEVAVTTVQAYQMHEFHPLHPDLEHRQQAIRHGQETLALAAQLKAPRILTVCGFGQDIADSPFERTLDFFAELGQAAREKGIEILIEPLSSKRAAAMTDPHEIVHLIEALHQPDVFALALDTGHLLDSGFELNQFFAQWQFPIRELQLKGPASAPPNPTLPLTQWLQSLPALPDVLCVEHRQPVSVADFEQIVAWLRQSIEVLL</sequence>
<dbReference type="EMBL" id="CP053586">
    <property type="protein sequence ID" value="WNZ22878.1"/>
    <property type="molecule type" value="Genomic_DNA"/>
</dbReference>
<reference evidence="2" key="1">
    <citation type="submission" date="2020-05" db="EMBL/GenBank/DDBJ databases">
        <authorList>
            <person name="Zhu T."/>
            <person name="Keshari N."/>
            <person name="Lu X."/>
        </authorList>
    </citation>
    <scope>NUCLEOTIDE SEQUENCE</scope>
    <source>
        <strain evidence="2">NK1-12</strain>
    </source>
</reference>
<evidence type="ECO:0000259" key="1">
    <source>
        <dbReference type="Pfam" id="PF01261"/>
    </source>
</evidence>
<accession>A0AA97AQ53</accession>
<dbReference type="Gene3D" id="3.20.20.150">
    <property type="entry name" value="Divalent-metal-dependent TIM barrel enzymes"/>
    <property type="match status" value="1"/>
</dbReference>
<organism evidence="2">
    <name type="scientific">Leptolyngbya sp. NK1-12</name>
    <dbReference type="NCBI Taxonomy" id="2547451"/>
    <lineage>
        <taxon>Bacteria</taxon>
        <taxon>Bacillati</taxon>
        <taxon>Cyanobacteriota</taxon>
        <taxon>Cyanophyceae</taxon>
        <taxon>Leptolyngbyales</taxon>
        <taxon>Leptolyngbyaceae</taxon>
        <taxon>Leptolyngbya group</taxon>
        <taxon>Leptolyngbya</taxon>
    </lineage>
</organism>
<dbReference type="InterPro" id="IPR013022">
    <property type="entry name" value="Xyl_isomerase-like_TIM-brl"/>
</dbReference>
<name>A0AA97AQ53_9CYAN</name>
<dbReference type="Pfam" id="PF01261">
    <property type="entry name" value="AP_endonuc_2"/>
    <property type="match status" value="1"/>
</dbReference>
<evidence type="ECO:0000313" key="2">
    <source>
        <dbReference type="EMBL" id="WNZ22878.1"/>
    </source>
</evidence>
<dbReference type="InterPro" id="IPR036237">
    <property type="entry name" value="Xyl_isomerase-like_sf"/>
</dbReference>
<feature type="domain" description="Xylose isomerase-like TIM barrel" evidence="1">
    <location>
        <begin position="49"/>
        <end position="195"/>
    </location>
</feature>
<protein>
    <submittedName>
        <fullName evidence="2">TIM barrel protein</fullName>
    </submittedName>
</protein>
<dbReference type="SUPFAM" id="SSF51658">
    <property type="entry name" value="Xylose isomerase-like"/>
    <property type="match status" value="1"/>
</dbReference>
<gene>
    <name evidence="2" type="ORF">HJG54_08435</name>
</gene>
<proteinExistence type="predicted"/>
<dbReference type="AlphaFoldDB" id="A0AA97AQ53"/>